<evidence type="ECO:0000313" key="2">
    <source>
        <dbReference type="EMBL" id="EAT44317.1"/>
    </source>
</evidence>
<feature type="compositionally biased region" description="Basic and acidic residues" evidence="1">
    <location>
        <begin position="313"/>
        <end position="335"/>
    </location>
</feature>
<proteinExistence type="predicted"/>
<reference evidence="2" key="3">
    <citation type="submission" date="2012-09" db="EMBL/GenBank/DDBJ databases">
        <authorList>
            <consortium name="VectorBase"/>
        </authorList>
    </citation>
    <scope>NUCLEOTIDE SEQUENCE</scope>
    <source>
        <strain evidence="2">Liverpool</strain>
    </source>
</reference>
<dbReference type="AlphaFoldDB" id="Q17D53"/>
<dbReference type="eggNOG" id="ENOG502T724">
    <property type="taxonomic scope" value="Eukaryota"/>
</dbReference>
<reference evidence="2" key="2">
    <citation type="journal article" date="2007" name="Science">
        <title>Genome sequence of Aedes aegypti, a major arbovirus vector.</title>
        <authorList>
            <person name="Nene V."/>
            <person name="Wortman J.R."/>
            <person name="Lawson D."/>
            <person name="Haas B."/>
            <person name="Kodira C."/>
            <person name="Tu Z.J."/>
            <person name="Loftus B."/>
            <person name="Xi Z."/>
            <person name="Megy K."/>
            <person name="Grabherr M."/>
            <person name="Ren Q."/>
            <person name="Zdobnov E.M."/>
            <person name="Lobo N.F."/>
            <person name="Campbell K.S."/>
            <person name="Brown S.E."/>
            <person name="Bonaldo M.F."/>
            <person name="Zhu J."/>
            <person name="Sinkins S.P."/>
            <person name="Hogenkamp D.G."/>
            <person name="Amedeo P."/>
            <person name="Arensburger P."/>
            <person name="Atkinson P.W."/>
            <person name="Bidwell S."/>
            <person name="Biedler J."/>
            <person name="Birney E."/>
            <person name="Bruggner R.V."/>
            <person name="Costas J."/>
            <person name="Coy M.R."/>
            <person name="Crabtree J."/>
            <person name="Crawford M."/>
            <person name="Debruyn B."/>
            <person name="Decaprio D."/>
            <person name="Eiglmeier K."/>
            <person name="Eisenstadt E."/>
            <person name="El-Dorry H."/>
            <person name="Gelbart W.M."/>
            <person name="Gomes S.L."/>
            <person name="Hammond M."/>
            <person name="Hannick L.I."/>
            <person name="Hogan J.R."/>
            <person name="Holmes M.H."/>
            <person name="Jaffe D."/>
            <person name="Johnston J.S."/>
            <person name="Kennedy R.C."/>
            <person name="Koo H."/>
            <person name="Kravitz S."/>
            <person name="Kriventseva E.V."/>
            <person name="Kulp D."/>
            <person name="Labutti K."/>
            <person name="Lee E."/>
            <person name="Li S."/>
            <person name="Lovin D.D."/>
            <person name="Mao C."/>
            <person name="Mauceli E."/>
            <person name="Menck C.F."/>
            <person name="Miller J.R."/>
            <person name="Montgomery P."/>
            <person name="Mori A."/>
            <person name="Nascimento A.L."/>
            <person name="Naveira H.F."/>
            <person name="Nusbaum C."/>
            <person name="O'leary S."/>
            <person name="Orvis J."/>
            <person name="Pertea M."/>
            <person name="Quesneville H."/>
            <person name="Reidenbach K.R."/>
            <person name="Rogers Y.H."/>
            <person name="Roth C.W."/>
            <person name="Schneider J.R."/>
            <person name="Schatz M."/>
            <person name="Shumway M."/>
            <person name="Stanke M."/>
            <person name="Stinson E.O."/>
            <person name="Tubio J.M."/>
            <person name="Vanzee J.P."/>
            <person name="Verjovski-Almeida S."/>
            <person name="Werner D."/>
            <person name="White O."/>
            <person name="Wyder S."/>
            <person name="Zeng Q."/>
            <person name="Zhao Q."/>
            <person name="Zhao Y."/>
            <person name="Hill C.A."/>
            <person name="Raikhel A.S."/>
            <person name="Soares M.B."/>
            <person name="Knudson D.L."/>
            <person name="Lee N.H."/>
            <person name="Galagan J."/>
            <person name="Salzberg S.L."/>
            <person name="Paulsen I.T."/>
            <person name="Dimopoulos G."/>
            <person name="Collins F.H."/>
            <person name="Birren B."/>
            <person name="Fraser-Liggett C.M."/>
            <person name="Severson D.W."/>
        </authorList>
    </citation>
    <scope>NUCLEOTIDE SEQUENCE [LARGE SCALE GENOMIC DNA]</scope>
    <source>
        <strain evidence="2">Liverpool</strain>
    </source>
</reference>
<dbReference type="HOGENOM" id="CLU_742298_0_0_1"/>
<dbReference type="VEuPathDB" id="VectorBase:AAEL004309"/>
<gene>
    <name evidence="2" type="ORF">AaeL_AAEL004315</name>
</gene>
<name>Q17D53_AEDAE</name>
<dbReference type="GO" id="GO:0003676">
    <property type="term" value="F:nucleic acid binding"/>
    <property type="evidence" value="ECO:0007669"/>
    <property type="project" value="InterPro"/>
</dbReference>
<sequence>MFNDPESSDVEPDFTYPKDTKPVHESAANQSMQVEQQVSKDVRLGWRYAEEDLVPVQKDPSCDQNWPLAAYWPVYVGNFKVEQWKDEPLYDQVSNYFAYYGLLTRMIFFNRDQTSEYFSKYRRNCELLDMLVYFTSREDAERAIEICHHDSYYGYNINVLPGRAAEFFDNSRSVRFVELPYHYPVEWLMENHFSEQGPVSFVGRYPDNDVIVEFGTIEAMVAGIGSQMKWKPVPLREQTMKQRFLEADVTMAIEWAMHSNPAFMEQKPTADVLQRLFEGARPNVSTAWQGHAKFARAPLFRKNRAKQRRRTKYMMEKRRNEAKKPKTEIVSRDTPRVPSGRKSKREKEADNIVAINRMLRHYGAEPVCKSMFR</sequence>
<feature type="compositionally biased region" description="Acidic residues" evidence="1">
    <location>
        <begin position="1"/>
        <end position="12"/>
    </location>
</feature>
<reference evidence="2" key="1">
    <citation type="submission" date="2005-10" db="EMBL/GenBank/DDBJ databases">
        <authorList>
            <person name="Loftus B.J."/>
            <person name="Nene V.M."/>
            <person name="Hannick L.I."/>
            <person name="Bidwell S."/>
            <person name="Haas B."/>
            <person name="Amedeo P."/>
            <person name="Orvis J."/>
            <person name="Wortman J.R."/>
            <person name="White O.R."/>
            <person name="Salzberg S."/>
            <person name="Shumway M."/>
            <person name="Koo H."/>
            <person name="Zhao Y."/>
            <person name="Holmes M."/>
            <person name="Miller J."/>
            <person name="Schatz M."/>
            <person name="Pop M."/>
            <person name="Pai G."/>
            <person name="Utterback T."/>
            <person name="Rogers Y.-H."/>
            <person name="Kravitz S."/>
            <person name="Fraser C.M."/>
        </authorList>
    </citation>
    <scope>NUCLEOTIDE SEQUENCE</scope>
    <source>
        <strain evidence="2">Liverpool</strain>
    </source>
</reference>
<feature type="region of interest" description="Disordered" evidence="1">
    <location>
        <begin position="1"/>
        <end position="32"/>
    </location>
</feature>
<organism evidence="2 3">
    <name type="scientific">Aedes aegypti</name>
    <name type="common">Yellowfever mosquito</name>
    <name type="synonym">Culex aegypti</name>
    <dbReference type="NCBI Taxonomy" id="7159"/>
    <lineage>
        <taxon>Eukaryota</taxon>
        <taxon>Metazoa</taxon>
        <taxon>Ecdysozoa</taxon>
        <taxon>Arthropoda</taxon>
        <taxon>Hexapoda</taxon>
        <taxon>Insecta</taxon>
        <taxon>Pterygota</taxon>
        <taxon>Neoptera</taxon>
        <taxon>Endopterygota</taxon>
        <taxon>Diptera</taxon>
        <taxon>Nematocera</taxon>
        <taxon>Culicoidea</taxon>
        <taxon>Culicidae</taxon>
        <taxon>Culicinae</taxon>
        <taxon>Aedini</taxon>
        <taxon>Aedes</taxon>
        <taxon>Stegomyia</taxon>
    </lineage>
</organism>
<protein>
    <submittedName>
        <fullName evidence="2">AAEL004315-PA</fullName>
    </submittedName>
</protein>
<dbReference type="SUPFAM" id="SSF54928">
    <property type="entry name" value="RNA-binding domain, RBD"/>
    <property type="match status" value="1"/>
</dbReference>
<dbReference type="PaxDb" id="7159-AAEL004315-PA"/>
<dbReference type="PhylomeDB" id="Q17D53"/>
<dbReference type="STRING" id="7159.Q17D53"/>
<feature type="region of interest" description="Disordered" evidence="1">
    <location>
        <begin position="310"/>
        <end position="349"/>
    </location>
</feature>
<dbReference type="CDD" id="cd00590">
    <property type="entry name" value="RRM_SF"/>
    <property type="match status" value="1"/>
</dbReference>
<accession>Q17D53</accession>
<evidence type="ECO:0000256" key="1">
    <source>
        <dbReference type="SAM" id="MobiDB-lite"/>
    </source>
</evidence>
<dbReference type="Proteomes" id="UP000682892">
    <property type="component" value="Unassembled WGS sequence"/>
</dbReference>
<evidence type="ECO:0000313" key="3">
    <source>
        <dbReference type="Proteomes" id="UP000682892"/>
    </source>
</evidence>
<dbReference type="EMBL" id="CH477299">
    <property type="protein sequence ID" value="EAT44317.1"/>
    <property type="molecule type" value="Genomic_DNA"/>
</dbReference>
<dbReference type="InterPro" id="IPR035979">
    <property type="entry name" value="RBD_domain_sf"/>
</dbReference>